<dbReference type="Proteomes" id="UP000798662">
    <property type="component" value="Chromosome 1"/>
</dbReference>
<evidence type="ECO:0000313" key="1">
    <source>
        <dbReference type="EMBL" id="KAK1860953.1"/>
    </source>
</evidence>
<accession>A0ACC3BTN3</accession>
<name>A0ACC3BTN3_PYRYE</name>
<organism evidence="1 2">
    <name type="scientific">Pyropia yezoensis</name>
    <name type="common">Susabi-nori</name>
    <name type="synonym">Porphyra yezoensis</name>
    <dbReference type="NCBI Taxonomy" id="2788"/>
    <lineage>
        <taxon>Eukaryota</taxon>
        <taxon>Rhodophyta</taxon>
        <taxon>Bangiophyceae</taxon>
        <taxon>Bangiales</taxon>
        <taxon>Bangiaceae</taxon>
        <taxon>Pyropia</taxon>
    </lineage>
</organism>
<keyword evidence="2" id="KW-1185">Reference proteome</keyword>
<dbReference type="EMBL" id="CM020618">
    <property type="protein sequence ID" value="KAK1860953.1"/>
    <property type="molecule type" value="Genomic_DNA"/>
</dbReference>
<gene>
    <name evidence="1" type="ORF">I4F81_003539</name>
</gene>
<sequence length="362" mass="38702">MAPLPRASRVALLAAVAVLMAVLAAPAPSAAAWWYRPAGRPRPECGSCGTKTWLGRCVPSPTACASTKGAVCQVRSAAAADVMGWSRPRMTYSCVSPPRANETAAAKVAQGYLATIRRVYEPLQVAPEQATRLVITGTAPNGTFAAAPVGRISPLGVFTDLAQTLEYFYGILSFARLQLLDFEVTQFVASPPYAFAKVNLPLLSLNTNASATASHIGMWRFDEAGRITGYDLFYAGLTPAFAAIGIDYSSPTVVREALIPVLCANIDQLCTGNNRVYDSAEACVRFLTPLPVRRIEEGNVAACRAYHAPLARFRPDVHCAHVGPTGGGKCVDRPFESVYEVDTNVLGLPWIGPEIPRDRDTA</sequence>
<protein>
    <submittedName>
        <fullName evidence="1">Uncharacterized protein</fullName>
    </submittedName>
</protein>
<evidence type="ECO:0000313" key="2">
    <source>
        <dbReference type="Proteomes" id="UP000798662"/>
    </source>
</evidence>
<reference evidence="1" key="1">
    <citation type="submission" date="2019-11" db="EMBL/GenBank/DDBJ databases">
        <title>Nori genome reveals adaptations in red seaweeds to the harsh intertidal environment.</title>
        <authorList>
            <person name="Wang D."/>
            <person name="Mao Y."/>
        </authorList>
    </citation>
    <scope>NUCLEOTIDE SEQUENCE</scope>
    <source>
        <tissue evidence="1">Gametophyte</tissue>
    </source>
</reference>
<proteinExistence type="predicted"/>
<comment type="caution">
    <text evidence="1">The sequence shown here is derived from an EMBL/GenBank/DDBJ whole genome shotgun (WGS) entry which is preliminary data.</text>
</comment>